<dbReference type="Gramene" id="Ma02_t17510.1">
    <property type="protein sequence ID" value="Ma02_p17510.1"/>
    <property type="gene ID" value="Ma02_g17510"/>
</dbReference>
<reference evidence="7" key="1">
    <citation type="submission" date="2021-03" db="EMBL/GenBank/DDBJ databases">
        <authorList>
            <consortium name="Genoscope - CEA"/>
            <person name="William W."/>
        </authorList>
    </citation>
    <scope>NUCLEOTIDE SEQUENCE</scope>
    <source>
        <strain evidence="7">Doubled-haploid Pahang</strain>
    </source>
</reference>
<evidence type="ECO:0000256" key="4">
    <source>
        <dbReference type="PROSITE-ProRule" id="PRU00094"/>
    </source>
</evidence>
<evidence type="ECO:0000313" key="9">
    <source>
        <dbReference type="Proteomes" id="UP000012960"/>
    </source>
</evidence>
<dbReference type="PROSITE" id="PS00344">
    <property type="entry name" value="GATA_ZN_FINGER_1"/>
    <property type="match status" value="1"/>
</dbReference>
<evidence type="ECO:0000256" key="3">
    <source>
        <dbReference type="ARBA" id="ARBA00022833"/>
    </source>
</evidence>
<dbReference type="PROSITE" id="PS50114">
    <property type="entry name" value="GATA_ZN_FINGER_2"/>
    <property type="match status" value="1"/>
</dbReference>
<organism evidence="8 9">
    <name type="scientific">Musa acuminata subsp. malaccensis</name>
    <name type="common">Wild banana</name>
    <name type="synonym">Musa malaccensis</name>
    <dbReference type="NCBI Taxonomy" id="214687"/>
    <lineage>
        <taxon>Eukaryota</taxon>
        <taxon>Viridiplantae</taxon>
        <taxon>Streptophyta</taxon>
        <taxon>Embryophyta</taxon>
        <taxon>Tracheophyta</taxon>
        <taxon>Spermatophyta</taxon>
        <taxon>Magnoliopsida</taxon>
        <taxon>Liliopsida</taxon>
        <taxon>Zingiberales</taxon>
        <taxon>Musaceae</taxon>
        <taxon>Musa</taxon>
    </lineage>
</organism>
<dbReference type="PANTHER" id="PTHR47255">
    <property type="entry name" value="GATA TRANSCRIPTION FACTOR 22-RELATED"/>
    <property type="match status" value="1"/>
</dbReference>
<dbReference type="Proteomes" id="UP000012960">
    <property type="component" value="Unplaced"/>
</dbReference>
<evidence type="ECO:0000313" key="8">
    <source>
        <dbReference type="EnsemblPlants" id="Ma02_p17510.1"/>
    </source>
</evidence>
<sequence length="302" mass="33261">MTPFDLNQACVVPSEEGDRDLGHLPTSALADRASSFSCSDLFSSRHDQGADYCTGRHVQQPLQEARELFLRAGSSDRMTQHPADADDDDALKLSLCDLDNITEEEGEDEEEEEEEEADRPGKWMSSKMRFMRKMMNSTHFVVSKPRGSMLLSEDQSQRSQGFGTGNQSNGNGIIRICSDCNTTKTPLWRSGPRGPKSLCNACGIRQRKARRAMAAAAALNGGLIPATAPAKVRKEKKLDIDRTLPFKKRCKVDASSATAKKLCFDDVQLSSNKNTAIQKVFPQEERDAAILLMALSCGLIRS</sequence>
<dbReference type="InterPro" id="IPR052138">
    <property type="entry name" value="GATA_ZnFinger_Domain"/>
</dbReference>
<reference evidence="8" key="2">
    <citation type="submission" date="2021-05" db="UniProtKB">
        <authorList>
            <consortium name="EnsemblPlants"/>
        </authorList>
    </citation>
    <scope>IDENTIFICATION</scope>
    <source>
        <strain evidence="8">subsp. malaccensis</strain>
    </source>
</reference>
<dbReference type="SUPFAM" id="SSF57716">
    <property type="entry name" value="Glucocorticoid receptor-like (DNA-binding domain)"/>
    <property type="match status" value="1"/>
</dbReference>
<dbReference type="SMART" id="SM00401">
    <property type="entry name" value="ZnF_GATA"/>
    <property type="match status" value="1"/>
</dbReference>
<dbReference type="InParanoid" id="A0A804I3V4"/>
<name>A0A804I3V4_MUSAM</name>
<evidence type="ECO:0000256" key="2">
    <source>
        <dbReference type="ARBA" id="ARBA00022771"/>
    </source>
</evidence>
<dbReference type="KEGG" id="mus:103975439"/>
<dbReference type="InterPro" id="IPR013088">
    <property type="entry name" value="Znf_NHR/GATA"/>
</dbReference>
<dbReference type="OrthoDB" id="2162994at2759"/>
<feature type="compositionally biased region" description="Acidic residues" evidence="5">
    <location>
        <begin position="102"/>
        <end position="117"/>
    </location>
</feature>
<dbReference type="GO" id="GO:0006355">
    <property type="term" value="P:regulation of DNA-templated transcription"/>
    <property type="evidence" value="ECO:0000318"/>
    <property type="project" value="GO_Central"/>
</dbReference>
<dbReference type="GO" id="GO:0005634">
    <property type="term" value="C:nucleus"/>
    <property type="evidence" value="ECO:0000318"/>
    <property type="project" value="GO_Central"/>
</dbReference>
<dbReference type="GO" id="GO:0000976">
    <property type="term" value="F:transcription cis-regulatory region binding"/>
    <property type="evidence" value="ECO:0000318"/>
    <property type="project" value="GO_Central"/>
</dbReference>
<evidence type="ECO:0000313" key="7">
    <source>
        <dbReference type="EMBL" id="CAG1862341.1"/>
    </source>
</evidence>
<dbReference type="CDD" id="cd00202">
    <property type="entry name" value="ZnF_GATA"/>
    <property type="match status" value="1"/>
</dbReference>
<dbReference type="EMBL" id="HG996467">
    <property type="protein sequence ID" value="CAG1862341.1"/>
    <property type="molecule type" value="Genomic_DNA"/>
</dbReference>
<feature type="domain" description="GATA-type" evidence="6">
    <location>
        <begin position="177"/>
        <end position="207"/>
    </location>
</feature>
<keyword evidence="3" id="KW-0862">Zinc</keyword>
<dbReference type="Gene3D" id="3.30.50.10">
    <property type="entry name" value="Erythroid Transcription Factor GATA-1, subunit A"/>
    <property type="match status" value="1"/>
</dbReference>
<feature type="region of interest" description="Disordered" evidence="5">
    <location>
        <begin position="102"/>
        <end position="122"/>
    </location>
</feature>
<keyword evidence="2 4" id="KW-0863">Zinc-finger</keyword>
<evidence type="ECO:0000259" key="6">
    <source>
        <dbReference type="PROSITE" id="PS50114"/>
    </source>
</evidence>
<dbReference type="Pfam" id="PF00320">
    <property type="entry name" value="GATA"/>
    <property type="match status" value="1"/>
</dbReference>
<dbReference type="EnsemblPlants" id="Ma02_t17510.1">
    <property type="protein sequence ID" value="Ma02_p17510.1"/>
    <property type="gene ID" value="Ma02_g17510"/>
</dbReference>
<dbReference type="GO" id="GO:0008270">
    <property type="term" value="F:zinc ion binding"/>
    <property type="evidence" value="ECO:0007669"/>
    <property type="project" value="UniProtKB-KW"/>
</dbReference>
<evidence type="ECO:0000256" key="5">
    <source>
        <dbReference type="SAM" id="MobiDB-lite"/>
    </source>
</evidence>
<proteinExistence type="predicted"/>
<dbReference type="PANTHER" id="PTHR47255:SF4">
    <property type="entry name" value="GATA ZINC FINGER DOMAIN-CONTAINING PROTEIN 12"/>
    <property type="match status" value="1"/>
</dbReference>
<evidence type="ECO:0000256" key="1">
    <source>
        <dbReference type="ARBA" id="ARBA00022723"/>
    </source>
</evidence>
<accession>A0A804I3V4</accession>
<protein>
    <submittedName>
        <fullName evidence="7">(wild Malaysian banana) hypothetical protein</fullName>
    </submittedName>
</protein>
<keyword evidence="1" id="KW-0479">Metal-binding</keyword>
<keyword evidence="9" id="KW-1185">Reference proteome</keyword>
<dbReference type="AlphaFoldDB" id="A0A804I3V4"/>
<dbReference type="FunCoup" id="A0A804I3V4">
    <property type="interactions" value="354"/>
</dbReference>
<gene>
    <name evidence="7" type="ORF">GSMUA_72350.1</name>
</gene>
<dbReference type="InterPro" id="IPR000679">
    <property type="entry name" value="Znf_GATA"/>
</dbReference>